<reference evidence="2 3" key="1">
    <citation type="submission" date="2016-07" db="EMBL/GenBank/DDBJ databases">
        <title>Genomic analysis of zinc-resistant bacterium Mucilaginibacter pedocola TBZ30.</title>
        <authorList>
            <person name="Huang J."/>
            <person name="Tang J."/>
        </authorList>
    </citation>
    <scope>NUCLEOTIDE SEQUENCE [LARGE SCALE GENOMIC DNA]</scope>
    <source>
        <strain evidence="2 3">TBZ30</strain>
    </source>
</reference>
<evidence type="ECO:0000256" key="1">
    <source>
        <dbReference type="SAM" id="Phobius"/>
    </source>
</evidence>
<organism evidence="2 3">
    <name type="scientific">Mucilaginibacter pedocola</name>
    <dbReference type="NCBI Taxonomy" id="1792845"/>
    <lineage>
        <taxon>Bacteria</taxon>
        <taxon>Pseudomonadati</taxon>
        <taxon>Bacteroidota</taxon>
        <taxon>Sphingobacteriia</taxon>
        <taxon>Sphingobacteriales</taxon>
        <taxon>Sphingobacteriaceae</taxon>
        <taxon>Mucilaginibacter</taxon>
    </lineage>
</organism>
<evidence type="ECO:0000313" key="3">
    <source>
        <dbReference type="Proteomes" id="UP000189739"/>
    </source>
</evidence>
<keyword evidence="1" id="KW-0472">Membrane</keyword>
<keyword evidence="1" id="KW-0812">Transmembrane</keyword>
<accession>A0A1S9P6N9</accession>
<comment type="caution">
    <text evidence="2">The sequence shown here is derived from an EMBL/GenBank/DDBJ whole genome shotgun (WGS) entry which is preliminary data.</text>
</comment>
<dbReference type="STRING" id="1792845.BC343_19530"/>
<gene>
    <name evidence="2" type="ORF">BC343_19530</name>
</gene>
<dbReference type="EMBL" id="MBTF01000039">
    <property type="protein sequence ID" value="OOQ56623.1"/>
    <property type="molecule type" value="Genomic_DNA"/>
</dbReference>
<dbReference type="Proteomes" id="UP000189739">
    <property type="component" value="Unassembled WGS sequence"/>
</dbReference>
<keyword evidence="3" id="KW-1185">Reference proteome</keyword>
<keyword evidence="1" id="KW-1133">Transmembrane helix</keyword>
<proteinExistence type="predicted"/>
<evidence type="ECO:0000313" key="2">
    <source>
        <dbReference type="EMBL" id="OOQ56623.1"/>
    </source>
</evidence>
<feature type="transmembrane region" description="Helical" evidence="1">
    <location>
        <begin position="48"/>
        <end position="71"/>
    </location>
</feature>
<dbReference type="AlphaFoldDB" id="A0A1S9P6N9"/>
<name>A0A1S9P6N9_9SPHI</name>
<protein>
    <submittedName>
        <fullName evidence="2">Uncharacterized protein</fullName>
    </submittedName>
</protein>
<sequence>MHPGTKDRHSESDELGAFQGMCYGPLSCRRQQWGCRPKAKRMLQQITWTAYAATVIILTIIYYLCILPAFYREDIKRAVHKFTGRKQALAVAGDTDLLLPEGEIMGRALPEAAAIVAPEELSFAPPDEAEAIRDPASIVLESDHAEMAFEVETLIKVIRGSDESKEDFGMLFRLIIQKYPSVAGTAYQQVIDQLLLNESASGFPFELNEQEIKNYWQEEVQ</sequence>